<evidence type="ECO:0000313" key="4">
    <source>
        <dbReference type="EMBL" id="RMI28243.1"/>
    </source>
</evidence>
<organism evidence="4 5">
    <name type="scientific">Nocardia stercoris</name>
    <dbReference type="NCBI Taxonomy" id="2483361"/>
    <lineage>
        <taxon>Bacteria</taxon>
        <taxon>Bacillati</taxon>
        <taxon>Actinomycetota</taxon>
        <taxon>Actinomycetes</taxon>
        <taxon>Mycobacteriales</taxon>
        <taxon>Nocardiaceae</taxon>
        <taxon>Nocardia</taxon>
    </lineage>
</organism>
<protein>
    <submittedName>
        <fullName evidence="4">MCE family protein</fullName>
    </submittedName>
</protein>
<name>A0A3M2KVK3_9NOCA</name>
<dbReference type="Pfam" id="PF02470">
    <property type="entry name" value="MlaD"/>
    <property type="match status" value="1"/>
</dbReference>
<evidence type="ECO:0000256" key="1">
    <source>
        <dbReference type="SAM" id="Phobius"/>
    </source>
</evidence>
<sequence>MAAAAAKKLVDKNTDESRWESGWRAKTAGAGLILGLAGVVAVAGTMFAGGFESTETVYVESPRAGLVLDTDAKVKLRGVEIGRVESVSYTGDSARLKLAMNPDQMRLVPANAGVSINSTTVFGAKYVNFTVPSQPSTQHLQAGDTVHANAVTVEFDTLFQHLTDVLGKVAPDKLNATLTAIGTALQGRGDELGQLLADSDTYLKDIIPSLPDLQRDLDTTATVGNIYADAAPDLLRTTSNASTTSGTLVAHTSDFDNVLLNLTGLANTAGGVLGENESQLTSALNLLRPTTSLLNEYSPALNCVVMSIASHEEVMNDIFGGKFAGVTLNAGIMPGGTPYKYPDDLPKVNATGGPHCEGTTDRVPGQKPNYLVTDTSEGHVYTPELAPHLNKTVFQLLFAGMPGV</sequence>
<keyword evidence="1" id="KW-0812">Transmembrane</keyword>
<evidence type="ECO:0000313" key="5">
    <source>
        <dbReference type="Proteomes" id="UP000279275"/>
    </source>
</evidence>
<gene>
    <name evidence="4" type="ORF">EBN03_30810</name>
</gene>
<evidence type="ECO:0000259" key="2">
    <source>
        <dbReference type="Pfam" id="PF02470"/>
    </source>
</evidence>
<keyword evidence="1" id="KW-1133">Transmembrane helix</keyword>
<dbReference type="NCBIfam" id="TIGR00996">
    <property type="entry name" value="Mtu_fam_mce"/>
    <property type="match status" value="1"/>
</dbReference>
<proteinExistence type="predicted"/>
<dbReference type="AlphaFoldDB" id="A0A3M2KVK3"/>
<dbReference type="EMBL" id="RFFH01000023">
    <property type="protein sequence ID" value="RMI28243.1"/>
    <property type="molecule type" value="Genomic_DNA"/>
</dbReference>
<keyword evidence="1" id="KW-0472">Membrane</keyword>
<evidence type="ECO:0000259" key="3">
    <source>
        <dbReference type="Pfam" id="PF11887"/>
    </source>
</evidence>
<dbReference type="GO" id="GO:0005576">
    <property type="term" value="C:extracellular region"/>
    <property type="evidence" value="ECO:0007669"/>
    <property type="project" value="TreeGrafter"/>
</dbReference>
<dbReference type="PANTHER" id="PTHR33371">
    <property type="entry name" value="INTERMEMBRANE PHOSPHOLIPID TRANSPORT SYSTEM BINDING PROTEIN MLAD-RELATED"/>
    <property type="match status" value="1"/>
</dbReference>
<dbReference type="InterPro" id="IPR005693">
    <property type="entry name" value="Mce"/>
</dbReference>
<dbReference type="InterPro" id="IPR024516">
    <property type="entry name" value="Mce_C"/>
</dbReference>
<reference evidence="4 5" key="1">
    <citation type="submission" date="2018-10" db="EMBL/GenBank/DDBJ databases">
        <title>Isolation from cow dung.</title>
        <authorList>
            <person name="Ling L."/>
        </authorList>
    </citation>
    <scope>NUCLEOTIDE SEQUENCE [LARGE SCALE GENOMIC DNA]</scope>
    <source>
        <strain evidence="4 5">NEAU-LL90</strain>
    </source>
</reference>
<dbReference type="InterPro" id="IPR003399">
    <property type="entry name" value="Mce/MlaD"/>
</dbReference>
<dbReference type="GO" id="GO:0051701">
    <property type="term" value="P:biological process involved in interaction with host"/>
    <property type="evidence" value="ECO:0007669"/>
    <property type="project" value="TreeGrafter"/>
</dbReference>
<dbReference type="Pfam" id="PF11887">
    <property type="entry name" value="Mce4_CUP1"/>
    <property type="match status" value="1"/>
</dbReference>
<dbReference type="RefSeq" id="WP_122191680.1">
    <property type="nucleotide sequence ID" value="NZ_RFFH01000023.1"/>
</dbReference>
<keyword evidence="5" id="KW-1185">Reference proteome</keyword>
<dbReference type="Proteomes" id="UP000279275">
    <property type="component" value="Unassembled WGS sequence"/>
</dbReference>
<accession>A0A3M2KVK3</accession>
<feature type="transmembrane region" description="Helical" evidence="1">
    <location>
        <begin position="28"/>
        <end position="51"/>
    </location>
</feature>
<dbReference type="PANTHER" id="PTHR33371:SF19">
    <property type="entry name" value="MCE-FAMILY PROTEIN MCE4A"/>
    <property type="match status" value="1"/>
</dbReference>
<dbReference type="InterPro" id="IPR052336">
    <property type="entry name" value="MlaD_Phospholipid_Transporter"/>
</dbReference>
<dbReference type="OrthoDB" id="3460188at2"/>
<feature type="domain" description="Mce/MlaD" evidence="2">
    <location>
        <begin position="54"/>
        <end position="130"/>
    </location>
</feature>
<feature type="domain" description="Mammalian cell entry C-terminal" evidence="3">
    <location>
        <begin position="136"/>
        <end position="354"/>
    </location>
</feature>
<comment type="caution">
    <text evidence="4">The sequence shown here is derived from an EMBL/GenBank/DDBJ whole genome shotgun (WGS) entry which is preliminary data.</text>
</comment>